<dbReference type="AlphaFoldDB" id="A0A6A6IBF5"/>
<organism evidence="2 3">
    <name type="scientific">Trematosphaeria pertusa</name>
    <dbReference type="NCBI Taxonomy" id="390896"/>
    <lineage>
        <taxon>Eukaryota</taxon>
        <taxon>Fungi</taxon>
        <taxon>Dikarya</taxon>
        <taxon>Ascomycota</taxon>
        <taxon>Pezizomycotina</taxon>
        <taxon>Dothideomycetes</taxon>
        <taxon>Pleosporomycetidae</taxon>
        <taxon>Pleosporales</taxon>
        <taxon>Massarineae</taxon>
        <taxon>Trematosphaeriaceae</taxon>
        <taxon>Trematosphaeria</taxon>
    </lineage>
</organism>
<evidence type="ECO:0000313" key="3">
    <source>
        <dbReference type="Proteomes" id="UP000800094"/>
    </source>
</evidence>
<dbReference type="Proteomes" id="UP000800094">
    <property type="component" value="Unassembled WGS sequence"/>
</dbReference>
<feature type="region of interest" description="Disordered" evidence="1">
    <location>
        <begin position="1"/>
        <end position="20"/>
    </location>
</feature>
<accession>A0A6A6IBF5</accession>
<dbReference type="GeneID" id="54588345"/>
<feature type="compositionally biased region" description="Basic and acidic residues" evidence="1">
    <location>
        <begin position="1"/>
        <end position="11"/>
    </location>
</feature>
<dbReference type="EMBL" id="ML987197">
    <property type="protein sequence ID" value="KAF2247721.1"/>
    <property type="molecule type" value="Genomic_DNA"/>
</dbReference>
<evidence type="ECO:0000313" key="2">
    <source>
        <dbReference type="EMBL" id="KAF2247721.1"/>
    </source>
</evidence>
<proteinExistence type="predicted"/>
<gene>
    <name evidence="2" type="ORF">BU26DRAFT_597712</name>
</gene>
<dbReference type="RefSeq" id="XP_033682725.1">
    <property type="nucleotide sequence ID" value="XM_033835015.1"/>
</dbReference>
<evidence type="ECO:0000256" key="1">
    <source>
        <dbReference type="SAM" id="MobiDB-lite"/>
    </source>
</evidence>
<sequence length="308" mass="34665">MAKSEPTDPKPHATLGEDPLQNSYLPAHGQLFFGSGDDAAAAIDKVQWMPAQDDSIPHTLEAEQAYVEQLVAAFKNLEGTNEGPASPYRRRFAEGFYEDWMIEACAWDILKMAESIHGEGFKARIYDKNILQSIKQTRDWTFAERIQTLCNVLKVSKGVAVTLLKNEKMMIAIGAPNKLFTSTIANHAHNMKRDRWIKEGRERDDAAKSQRERWRRWQRTKVRSWLSLLTSSLIGAVGYLDHSNMMEEDKEPTAFLLPQMAKNKRVKTEGMRSEAWDPDADPLVQGAASVNTACVLGILDARSNAESN</sequence>
<protein>
    <submittedName>
        <fullName evidence="2">Uncharacterized protein</fullName>
    </submittedName>
</protein>
<keyword evidence="3" id="KW-1185">Reference proteome</keyword>
<dbReference type="OrthoDB" id="3778423at2759"/>
<name>A0A6A6IBF5_9PLEO</name>
<reference evidence="2" key="1">
    <citation type="journal article" date="2020" name="Stud. Mycol.">
        <title>101 Dothideomycetes genomes: a test case for predicting lifestyles and emergence of pathogens.</title>
        <authorList>
            <person name="Haridas S."/>
            <person name="Albert R."/>
            <person name="Binder M."/>
            <person name="Bloem J."/>
            <person name="Labutti K."/>
            <person name="Salamov A."/>
            <person name="Andreopoulos B."/>
            <person name="Baker S."/>
            <person name="Barry K."/>
            <person name="Bills G."/>
            <person name="Bluhm B."/>
            <person name="Cannon C."/>
            <person name="Castanera R."/>
            <person name="Culley D."/>
            <person name="Daum C."/>
            <person name="Ezra D."/>
            <person name="Gonzalez J."/>
            <person name="Henrissat B."/>
            <person name="Kuo A."/>
            <person name="Liang C."/>
            <person name="Lipzen A."/>
            <person name="Lutzoni F."/>
            <person name="Magnuson J."/>
            <person name="Mondo S."/>
            <person name="Nolan M."/>
            <person name="Ohm R."/>
            <person name="Pangilinan J."/>
            <person name="Park H.-J."/>
            <person name="Ramirez L."/>
            <person name="Alfaro M."/>
            <person name="Sun H."/>
            <person name="Tritt A."/>
            <person name="Yoshinaga Y."/>
            <person name="Zwiers L.-H."/>
            <person name="Turgeon B."/>
            <person name="Goodwin S."/>
            <person name="Spatafora J."/>
            <person name="Crous P."/>
            <person name="Grigoriev I."/>
        </authorList>
    </citation>
    <scope>NUCLEOTIDE SEQUENCE</scope>
    <source>
        <strain evidence="2">CBS 122368</strain>
    </source>
</reference>